<comment type="similarity">
    <text evidence="2 6">Belongs to the class-I pyridoxal-phosphate-dependent aminotransferase family.</text>
</comment>
<proteinExistence type="inferred from homology"/>
<evidence type="ECO:0000256" key="4">
    <source>
        <dbReference type="ARBA" id="ARBA00022679"/>
    </source>
</evidence>
<comment type="cofactor">
    <cofactor evidence="1 6">
        <name>pyridoxal 5'-phosphate</name>
        <dbReference type="ChEBI" id="CHEBI:597326"/>
    </cofactor>
</comment>
<dbReference type="EC" id="2.6.1.-" evidence="6"/>
<dbReference type="EMBL" id="BFAV01000042">
    <property type="protein sequence ID" value="GBF32559.1"/>
    <property type="molecule type" value="Genomic_DNA"/>
</dbReference>
<dbReference type="InterPro" id="IPR004838">
    <property type="entry name" value="NHTrfase_class1_PyrdxlP-BS"/>
</dbReference>
<organism evidence="8 9">
    <name type="scientific">Desulfocucumis palustris</name>
    <dbReference type="NCBI Taxonomy" id="1898651"/>
    <lineage>
        <taxon>Bacteria</taxon>
        <taxon>Bacillati</taxon>
        <taxon>Bacillota</taxon>
        <taxon>Clostridia</taxon>
        <taxon>Eubacteriales</taxon>
        <taxon>Desulfocucumaceae</taxon>
        <taxon>Desulfocucumis</taxon>
    </lineage>
</organism>
<dbReference type="PROSITE" id="PS00105">
    <property type="entry name" value="AA_TRANSFER_CLASS_1"/>
    <property type="match status" value="1"/>
</dbReference>
<dbReference type="Gene3D" id="3.40.640.10">
    <property type="entry name" value="Type I PLP-dependent aspartate aminotransferase-like (Major domain)"/>
    <property type="match status" value="1"/>
</dbReference>
<dbReference type="InterPro" id="IPR015424">
    <property type="entry name" value="PyrdxlP-dep_Trfase"/>
</dbReference>
<dbReference type="InterPro" id="IPR015422">
    <property type="entry name" value="PyrdxlP-dep_Trfase_small"/>
</dbReference>
<keyword evidence="9" id="KW-1185">Reference proteome</keyword>
<dbReference type="PANTHER" id="PTHR46383:SF1">
    <property type="entry name" value="ASPARTATE AMINOTRANSFERASE"/>
    <property type="match status" value="1"/>
</dbReference>
<dbReference type="InterPro" id="IPR015421">
    <property type="entry name" value="PyrdxlP-dep_Trfase_major"/>
</dbReference>
<dbReference type="GO" id="GO:0006520">
    <property type="term" value="P:amino acid metabolic process"/>
    <property type="evidence" value="ECO:0007669"/>
    <property type="project" value="InterPro"/>
</dbReference>
<dbReference type="FunFam" id="3.40.640.10:FF:000033">
    <property type="entry name" value="Aspartate aminotransferase"/>
    <property type="match status" value="1"/>
</dbReference>
<dbReference type="Pfam" id="PF00155">
    <property type="entry name" value="Aminotran_1_2"/>
    <property type="match status" value="1"/>
</dbReference>
<dbReference type="PRINTS" id="PR00753">
    <property type="entry name" value="ACCSYNTHASE"/>
</dbReference>
<dbReference type="SUPFAM" id="SSF53383">
    <property type="entry name" value="PLP-dependent transferases"/>
    <property type="match status" value="1"/>
</dbReference>
<keyword evidence="5" id="KW-0663">Pyridoxal phosphate</keyword>
<evidence type="ECO:0000256" key="1">
    <source>
        <dbReference type="ARBA" id="ARBA00001933"/>
    </source>
</evidence>
<dbReference type="InterPro" id="IPR050596">
    <property type="entry name" value="AspAT/PAT-like"/>
</dbReference>
<evidence type="ECO:0000313" key="8">
    <source>
        <dbReference type="EMBL" id="GBF32559.1"/>
    </source>
</evidence>
<evidence type="ECO:0000256" key="6">
    <source>
        <dbReference type="RuleBase" id="RU000481"/>
    </source>
</evidence>
<gene>
    <name evidence="8" type="ORF">DCCM_0755</name>
</gene>
<accession>A0A2L2X8L5</accession>
<keyword evidence="4 6" id="KW-0808">Transferase</keyword>
<protein>
    <recommendedName>
        <fullName evidence="6">Aminotransferase</fullName>
        <ecNumber evidence="6">2.6.1.-</ecNumber>
    </recommendedName>
</protein>
<evidence type="ECO:0000256" key="2">
    <source>
        <dbReference type="ARBA" id="ARBA00007441"/>
    </source>
</evidence>
<keyword evidence="3 6" id="KW-0032">Aminotransferase</keyword>
<dbReference type="InterPro" id="IPR004839">
    <property type="entry name" value="Aminotransferase_I/II_large"/>
</dbReference>
<reference evidence="9" key="1">
    <citation type="submission" date="2018-02" db="EMBL/GenBank/DDBJ databases">
        <title>Genome sequence of Desulfocucumis palustris strain NAW-5.</title>
        <authorList>
            <person name="Watanabe M."/>
            <person name="Kojima H."/>
            <person name="Fukui M."/>
        </authorList>
    </citation>
    <scope>NUCLEOTIDE SEQUENCE [LARGE SCALE GENOMIC DNA]</scope>
    <source>
        <strain evidence="9">NAW-5</strain>
    </source>
</reference>
<evidence type="ECO:0000256" key="5">
    <source>
        <dbReference type="ARBA" id="ARBA00022898"/>
    </source>
</evidence>
<sequence length="397" mass="42745">MNLADRAANISPSPTLSIDAKAKKLIASGADVVNFGVGEPDFDTPDHIKQAAIEAINKGMTKYTAVAGTEQLKAAIIKKFKEDNGLDYQPGQIVVSVGAKHSLYNLFQVICQKGDEVILPAPYWVSYLEQIKLAGGTPVIVQTRASNGFKLTPEELESAVTPRTKIILINSPSNPTGAVYTREELAALGDILVRHKIAIISDEIYEKLVYDGLEHVSIASLSPELKDLTVVINGVSKAYAMTGWRIGYAAAPGPVAKAMADLQSHSTSNPTSIAQAASVAALTGTQEPLKEMAVEFNRRRDYMLDRVNSIPGLSCGRPGGAFYLFPDMSRYIGLSFNGRKINGASELAAVFLEEANVALVPGIAFGDDRCFRLSYAASMERIKEGLDRIEALLGRIK</sequence>
<name>A0A2L2X8L5_9FIRM</name>
<dbReference type="GO" id="GO:0030170">
    <property type="term" value="F:pyridoxal phosphate binding"/>
    <property type="evidence" value="ECO:0007669"/>
    <property type="project" value="InterPro"/>
</dbReference>
<dbReference type="Proteomes" id="UP000239549">
    <property type="component" value="Unassembled WGS sequence"/>
</dbReference>
<dbReference type="RefSeq" id="WP_104371065.1">
    <property type="nucleotide sequence ID" value="NZ_BFAV01000042.1"/>
</dbReference>
<evidence type="ECO:0000256" key="3">
    <source>
        <dbReference type="ARBA" id="ARBA00022576"/>
    </source>
</evidence>
<evidence type="ECO:0000313" key="9">
    <source>
        <dbReference type="Proteomes" id="UP000239549"/>
    </source>
</evidence>
<comment type="caution">
    <text evidence="8">The sequence shown here is derived from an EMBL/GenBank/DDBJ whole genome shotgun (WGS) entry which is preliminary data.</text>
</comment>
<feature type="domain" description="Aminotransferase class I/classII large" evidence="7">
    <location>
        <begin position="31"/>
        <end position="389"/>
    </location>
</feature>
<dbReference type="CDD" id="cd00609">
    <property type="entry name" value="AAT_like"/>
    <property type="match status" value="1"/>
</dbReference>
<dbReference type="AlphaFoldDB" id="A0A2L2X8L5"/>
<dbReference type="GO" id="GO:0008483">
    <property type="term" value="F:transaminase activity"/>
    <property type="evidence" value="ECO:0007669"/>
    <property type="project" value="UniProtKB-KW"/>
</dbReference>
<evidence type="ECO:0000259" key="7">
    <source>
        <dbReference type="Pfam" id="PF00155"/>
    </source>
</evidence>
<dbReference type="Gene3D" id="3.90.1150.10">
    <property type="entry name" value="Aspartate Aminotransferase, domain 1"/>
    <property type="match status" value="1"/>
</dbReference>
<dbReference type="PANTHER" id="PTHR46383">
    <property type="entry name" value="ASPARTATE AMINOTRANSFERASE"/>
    <property type="match status" value="1"/>
</dbReference>
<dbReference type="OrthoDB" id="9803354at2"/>